<dbReference type="OrthoDB" id="9771038at2"/>
<dbReference type="Pfam" id="PF00441">
    <property type="entry name" value="Acyl-CoA_dh_1"/>
    <property type="match status" value="1"/>
</dbReference>
<dbReference type="Pfam" id="PF02770">
    <property type="entry name" value="Acyl-CoA_dh_M"/>
    <property type="match status" value="1"/>
</dbReference>
<feature type="domain" description="Acyl-CoA dehydrogenase/oxidase C-terminal" evidence="6">
    <location>
        <begin position="219"/>
        <end position="366"/>
    </location>
</feature>
<dbReference type="SUPFAM" id="SSF47203">
    <property type="entry name" value="Acyl-CoA dehydrogenase C-terminal domain-like"/>
    <property type="match status" value="1"/>
</dbReference>
<evidence type="ECO:0000259" key="7">
    <source>
        <dbReference type="Pfam" id="PF02770"/>
    </source>
</evidence>
<accession>A0A323TKK0</accession>
<evidence type="ECO:0000256" key="3">
    <source>
        <dbReference type="ARBA" id="ARBA00022630"/>
    </source>
</evidence>
<dbReference type="GO" id="GO:0005886">
    <property type="term" value="C:plasma membrane"/>
    <property type="evidence" value="ECO:0007669"/>
    <property type="project" value="TreeGrafter"/>
</dbReference>
<sequence>MNKTIEFFERKGLAKIKEEDQGSQWYKDFINFIKKEQIFATLLTPSGTGEYDSRFDLSRICDFSELSAFYGLSYQYCYQVTILGLGPIWMSDNDSVKEKTGQLLKDGGIFAFGMSEKKHGADLYSNQMKLHKQEDGLYRGSGSKYYIGNANEAALVSVFGRIAETDEFVFFAVDPKHSNYHLKKKIHTSGVRSAYVGEFALDDYPVRESDILSTGKDAWDSSLSTVNIGKFQLGFASAGICQHAFYEAINHADERILYGQKVTDFRHVKQLFTESYARICAMKLFALRAVDYFRSSSEKDRRYLLFNPIQKMKVTKEGMNVIDMLLDVVAAKGFEQDTYMESAIRDIGMIPRLEGTSHVNMALVIKFMENYFFHDETYPEIPIRRDAKDDSNLFHQTTGKLSQVTFPNNLSCYEGVELPNVRIFLEQVKTFRGMLEKHPLTSQQQQDKAFMLHLGELFTLTVYAQLVLENAKLYDVNDDLVDYIFTFMIRDFAQFALSQLSSFEHTEGQTANFEQMLKRPKLNEERDEKIWIEDILPLKGEFKD</sequence>
<comment type="caution">
    <text evidence="8">The sequence shown here is derived from an EMBL/GenBank/DDBJ whole genome shotgun (WGS) entry which is preliminary data.</text>
</comment>
<evidence type="ECO:0000256" key="5">
    <source>
        <dbReference type="RuleBase" id="RU362125"/>
    </source>
</evidence>
<dbReference type="InterPro" id="IPR036250">
    <property type="entry name" value="AcylCo_DH-like_C"/>
</dbReference>
<dbReference type="SUPFAM" id="SSF56645">
    <property type="entry name" value="Acyl-CoA dehydrogenase NM domain-like"/>
    <property type="match status" value="1"/>
</dbReference>
<protein>
    <submittedName>
        <fullName evidence="8">Acyl-CoA dehydrogenase</fullName>
    </submittedName>
</protein>
<name>A0A323TKK0_9BACI</name>
<keyword evidence="4 5" id="KW-0274">FAD</keyword>
<dbReference type="Proteomes" id="UP000248214">
    <property type="component" value="Unassembled WGS sequence"/>
</dbReference>
<dbReference type="GO" id="GO:0050660">
    <property type="term" value="F:flavin adenine dinucleotide binding"/>
    <property type="evidence" value="ECO:0007669"/>
    <property type="project" value="InterPro"/>
</dbReference>
<evidence type="ECO:0000313" key="9">
    <source>
        <dbReference type="Proteomes" id="UP000248214"/>
    </source>
</evidence>
<keyword evidence="9" id="KW-1185">Reference proteome</keyword>
<dbReference type="EMBL" id="PDOD01000001">
    <property type="protein sequence ID" value="PYZ95359.1"/>
    <property type="molecule type" value="Genomic_DNA"/>
</dbReference>
<dbReference type="InterPro" id="IPR046373">
    <property type="entry name" value="Acyl-CoA_Oxase/DH_mid-dom_sf"/>
</dbReference>
<dbReference type="CDD" id="cd00567">
    <property type="entry name" value="ACAD"/>
    <property type="match status" value="1"/>
</dbReference>
<proteinExistence type="inferred from homology"/>
<dbReference type="InterPro" id="IPR009075">
    <property type="entry name" value="AcylCo_DH/oxidase_C"/>
</dbReference>
<dbReference type="Gene3D" id="1.20.140.10">
    <property type="entry name" value="Butyryl-CoA Dehydrogenase, subunit A, domain 3"/>
    <property type="match status" value="1"/>
</dbReference>
<dbReference type="InterPro" id="IPR006091">
    <property type="entry name" value="Acyl-CoA_Oxase/DH_mid-dom"/>
</dbReference>
<evidence type="ECO:0000256" key="2">
    <source>
        <dbReference type="ARBA" id="ARBA00009347"/>
    </source>
</evidence>
<dbReference type="GO" id="GO:0003995">
    <property type="term" value="F:acyl-CoA dehydrogenase activity"/>
    <property type="evidence" value="ECO:0007669"/>
    <property type="project" value="TreeGrafter"/>
</dbReference>
<reference evidence="8 9" key="1">
    <citation type="submission" date="2017-10" db="EMBL/GenBank/DDBJ databases">
        <title>Bacillus sp. nov., a halophilic bacterium isolated from a Keqin Lake.</title>
        <authorList>
            <person name="Wang H."/>
        </authorList>
    </citation>
    <scope>NUCLEOTIDE SEQUENCE [LARGE SCALE GENOMIC DNA]</scope>
    <source>
        <strain evidence="8 9">KQ-12</strain>
    </source>
</reference>
<organism evidence="8 9">
    <name type="scientific">Salipaludibacillus keqinensis</name>
    <dbReference type="NCBI Taxonomy" id="2045207"/>
    <lineage>
        <taxon>Bacteria</taxon>
        <taxon>Bacillati</taxon>
        <taxon>Bacillota</taxon>
        <taxon>Bacilli</taxon>
        <taxon>Bacillales</taxon>
        <taxon>Bacillaceae</taxon>
    </lineage>
</organism>
<dbReference type="PANTHER" id="PTHR43884">
    <property type="entry name" value="ACYL-COA DEHYDROGENASE"/>
    <property type="match status" value="1"/>
</dbReference>
<keyword evidence="3 5" id="KW-0285">Flavoprotein</keyword>
<gene>
    <name evidence="8" type="ORF">CR194_05765</name>
</gene>
<evidence type="ECO:0000256" key="4">
    <source>
        <dbReference type="ARBA" id="ARBA00022827"/>
    </source>
</evidence>
<dbReference type="InterPro" id="IPR037069">
    <property type="entry name" value="AcylCoA_DH/ox_N_sf"/>
</dbReference>
<dbReference type="InterPro" id="IPR009100">
    <property type="entry name" value="AcylCoA_DH/oxidase_NM_dom_sf"/>
</dbReference>
<evidence type="ECO:0000313" key="8">
    <source>
        <dbReference type="EMBL" id="PYZ95359.1"/>
    </source>
</evidence>
<dbReference type="Gene3D" id="2.40.110.10">
    <property type="entry name" value="Butyryl-CoA Dehydrogenase, subunit A, domain 2"/>
    <property type="match status" value="1"/>
</dbReference>
<evidence type="ECO:0000256" key="1">
    <source>
        <dbReference type="ARBA" id="ARBA00001974"/>
    </source>
</evidence>
<keyword evidence="5" id="KW-0560">Oxidoreductase</keyword>
<comment type="similarity">
    <text evidence="2 5">Belongs to the acyl-CoA dehydrogenase family.</text>
</comment>
<dbReference type="AlphaFoldDB" id="A0A323TKK0"/>
<feature type="domain" description="Acyl-CoA oxidase/dehydrogenase middle" evidence="7">
    <location>
        <begin position="111"/>
        <end position="203"/>
    </location>
</feature>
<dbReference type="PANTHER" id="PTHR43884:SF19">
    <property type="entry name" value="ACYL-COA DEHYDROGENASE FADE4-RELATED"/>
    <property type="match status" value="1"/>
</dbReference>
<evidence type="ECO:0000259" key="6">
    <source>
        <dbReference type="Pfam" id="PF00441"/>
    </source>
</evidence>
<dbReference type="Gene3D" id="1.10.540.10">
    <property type="entry name" value="Acyl-CoA dehydrogenase/oxidase, N-terminal domain"/>
    <property type="match status" value="1"/>
</dbReference>
<comment type="cofactor">
    <cofactor evidence="1 5">
        <name>FAD</name>
        <dbReference type="ChEBI" id="CHEBI:57692"/>
    </cofactor>
</comment>